<dbReference type="AlphaFoldDB" id="A0A7W3ZNT8"/>
<evidence type="ECO:0000256" key="1">
    <source>
        <dbReference type="SAM" id="MobiDB-lite"/>
    </source>
</evidence>
<comment type="caution">
    <text evidence="3">The sequence shown here is derived from an EMBL/GenBank/DDBJ whole genome shotgun (WGS) entry which is preliminary data.</text>
</comment>
<gene>
    <name evidence="3" type="ORF">H3146_17125</name>
</gene>
<organism evidence="3 4">
    <name type="scientific">Streptomyces alkaliterrae</name>
    <dbReference type="NCBI Taxonomy" id="2213162"/>
    <lineage>
        <taxon>Bacteria</taxon>
        <taxon>Bacillati</taxon>
        <taxon>Actinomycetota</taxon>
        <taxon>Actinomycetes</taxon>
        <taxon>Kitasatosporales</taxon>
        <taxon>Streptomycetaceae</taxon>
        <taxon>Streptomyces</taxon>
    </lineage>
</organism>
<dbReference type="RefSeq" id="WP_181354817.1">
    <property type="nucleotide sequence ID" value="NZ_JABJWZ010000164.1"/>
</dbReference>
<dbReference type="InterPro" id="IPR025443">
    <property type="entry name" value="DUF4307"/>
</dbReference>
<protein>
    <submittedName>
        <fullName evidence="3">DUF4307 domain-containing protein</fullName>
    </submittedName>
</protein>
<feature type="transmembrane region" description="Helical" evidence="2">
    <location>
        <begin position="76"/>
        <end position="94"/>
    </location>
</feature>
<sequence>MSVGIYSFIPLTVRTRVPLTGRFRGGPRRTTAEDVTDVSQADSRGDSADSAPQSPPPGRYGDTAARDARADRRLKILGAVLGTAFLAMIGWFGYSHISSGNEISAEMIKFQITSDEEVRAHLEVRKGESVTGVCTVRALTTDKAEVGRREFTFDQPVKRLDEIVSIRTTARAGSAQLIGCRPADH</sequence>
<feature type="region of interest" description="Disordered" evidence="1">
    <location>
        <begin position="21"/>
        <end position="65"/>
    </location>
</feature>
<evidence type="ECO:0000256" key="2">
    <source>
        <dbReference type="SAM" id="Phobius"/>
    </source>
</evidence>
<dbReference type="EMBL" id="JABJWZ010000164">
    <property type="protein sequence ID" value="MBB1255058.1"/>
    <property type="molecule type" value="Genomic_DNA"/>
</dbReference>
<reference evidence="4" key="1">
    <citation type="submission" date="2020-05" db="EMBL/GenBank/DDBJ databases">
        <title>Classification of alakaliphilic streptomycetes isolated from an alkaline soil next to Lonar Crater, India and a proposal for the recognition of Streptomyces alkaliterrae sp. nov.</title>
        <authorList>
            <person name="Golinska P."/>
        </authorList>
    </citation>
    <scope>NUCLEOTIDE SEQUENCE [LARGE SCALE GENOMIC DNA]</scope>
    <source>
        <strain evidence="4">OF3</strain>
    </source>
</reference>
<evidence type="ECO:0000313" key="3">
    <source>
        <dbReference type="EMBL" id="MBB1255058.1"/>
    </source>
</evidence>
<dbReference type="Pfam" id="PF14155">
    <property type="entry name" value="DUF4307"/>
    <property type="match status" value="1"/>
</dbReference>
<keyword evidence="2" id="KW-0812">Transmembrane</keyword>
<evidence type="ECO:0000313" key="4">
    <source>
        <dbReference type="Proteomes" id="UP000525686"/>
    </source>
</evidence>
<accession>A0A7W3ZNT8</accession>
<name>A0A7W3ZNT8_9ACTN</name>
<keyword evidence="2" id="KW-0472">Membrane</keyword>
<proteinExistence type="predicted"/>
<dbReference type="Proteomes" id="UP000525686">
    <property type="component" value="Unassembled WGS sequence"/>
</dbReference>
<keyword evidence="2" id="KW-1133">Transmembrane helix</keyword>